<feature type="non-terminal residue" evidence="1">
    <location>
        <position position="1"/>
    </location>
</feature>
<comment type="caution">
    <text evidence="1">The sequence shown here is derived from an EMBL/GenBank/DDBJ whole genome shotgun (WGS) entry which is preliminary data.</text>
</comment>
<gene>
    <name evidence="1" type="ORF">B0H17DRAFT_895394</name>
</gene>
<evidence type="ECO:0000313" key="1">
    <source>
        <dbReference type="EMBL" id="KAJ7704356.1"/>
    </source>
</evidence>
<evidence type="ECO:0000313" key="2">
    <source>
        <dbReference type="Proteomes" id="UP001221757"/>
    </source>
</evidence>
<organism evidence="1 2">
    <name type="scientific">Mycena rosella</name>
    <name type="common">Pink bonnet</name>
    <name type="synonym">Agaricus rosellus</name>
    <dbReference type="NCBI Taxonomy" id="1033263"/>
    <lineage>
        <taxon>Eukaryota</taxon>
        <taxon>Fungi</taxon>
        <taxon>Dikarya</taxon>
        <taxon>Basidiomycota</taxon>
        <taxon>Agaricomycotina</taxon>
        <taxon>Agaricomycetes</taxon>
        <taxon>Agaricomycetidae</taxon>
        <taxon>Agaricales</taxon>
        <taxon>Marasmiineae</taxon>
        <taxon>Mycenaceae</taxon>
        <taxon>Mycena</taxon>
    </lineage>
</organism>
<dbReference type="AlphaFoldDB" id="A0AAD7GSH8"/>
<sequence>HIVQTIMSSENTPILAATIPAFELFISSWEAMIADSDLEDQNIANIISPGLEIARKYYDKFDNTNAYIIAMFINPSIRLEWIKKNWSAEDQEAAKEVILRKV</sequence>
<proteinExistence type="predicted"/>
<accession>A0AAD7GSH8</accession>
<keyword evidence="2" id="KW-1185">Reference proteome</keyword>
<protein>
    <submittedName>
        <fullName evidence="1">Uncharacterized protein</fullName>
    </submittedName>
</protein>
<reference evidence="1" key="1">
    <citation type="submission" date="2023-03" db="EMBL/GenBank/DDBJ databases">
        <title>Massive genome expansion in bonnet fungi (Mycena s.s.) driven by repeated elements and novel gene families across ecological guilds.</title>
        <authorList>
            <consortium name="Lawrence Berkeley National Laboratory"/>
            <person name="Harder C.B."/>
            <person name="Miyauchi S."/>
            <person name="Viragh M."/>
            <person name="Kuo A."/>
            <person name="Thoen E."/>
            <person name="Andreopoulos B."/>
            <person name="Lu D."/>
            <person name="Skrede I."/>
            <person name="Drula E."/>
            <person name="Henrissat B."/>
            <person name="Morin E."/>
            <person name="Kohler A."/>
            <person name="Barry K."/>
            <person name="LaButti K."/>
            <person name="Morin E."/>
            <person name="Salamov A."/>
            <person name="Lipzen A."/>
            <person name="Mereny Z."/>
            <person name="Hegedus B."/>
            <person name="Baldrian P."/>
            <person name="Stursova M."/>
            <person name="Weitz H."/>
            <person name="Taylor A."/>
            <person name="Grigoriev I.V."/>
            <person name="Nagy L.G."/>
            <person name="Martin F."/>
            <person name="Kauserud H."/>
        </authorList>
    </citation>
    <scope>NUCLEOTIDE SEQUENCE</scope>
    <source>
        <strain evidence="1">CBHHK067</strain>
    </source>
</reference>
<feature type="non-terminal residue" evidence="1">
    <location>
        <position position="102"/>
    </location>
</feature>
<dbReference type="EMBL" id="JARKIE010000010">
    <property type="protein sequence ID" value="KAJ7704356.1"/>
    <property type="molecule type" value="Genomic_DNA"/>
</dbReference>
<dbReference type="Proteomes" id="UP001221757">
    <property type="component" value="Unassembled WGS sequence"/>
</dbReference>
<name>A0AAD7GSH8_MYCRO</name>